<gene>
    <name evidence="1" type="ORF">S03H2_50996</name>
</gene>
<accession>X1HHZ9</accession>
<reference evidence="1" key="1">
    <citation type="journal article" date="2014" name="Front. Microbiol.">
        <title>High frequency of phylogenetically diverse reductive dehalogenase-homologous genes in deep subseafloor sedimentary metagenomes.</title>
        <authorList>
            <person name="Kawai M."/>
            <person name="Futagami T."/>
            <person name="Toyoda A."/>
            <person name="Takaki Y."/>
            <person name="Nishi S."/>
            <person name="Hori S."/>
            <person name="Arai W."/>
            <person name="Tsubouchi T."/>
            <person name="Morono Y."/>
            <person name="Uchiyama I."/>
            <person name="Ito T."/>
            <person name="Fujiyama A."/>
            <person name="Inagaki F."/>
            <person name="Takami H."/>
        </authorList>
    </citation>
    <scope>NUCLEOTIDE SEQUENCE</scope>
    <source>
        <strain evidence="1">Expedition CK06-06</strain>
    </source>
</reference>
<proteinExistence type="predicted"/>
<evidence type="ECO:0008006" key="2">
    <source>
        <dbReference type="Google" id="ProtNLM"/>
    </source>
</evidence>
<dbReference type="InterPro" id="IPR036390">
    <property type="entry name" value="WH_DNA-bd_sf"/>
</dbReference>
<dbReference type="EMBL" id="BARU01032329">
    <property type="protein sequence ID" value="GAH69791.1"/>
    <property type="molecule type" value="Genomic_DNA"/>
</dbReference>
<dbReference type="SUPFAM" id="SSF46785">
    <property type="entry name" value="Winged helix' DNA-binding domain"/>
    <property type="match status" value="1"/>
</dbReference>
<dbReference type="AlphaFoldDB" id="X1HHZ9"/>
<comment type="caution">
    <text evidence="1">The sequence shown here is derived from an EMBL/GenBank/DDBJ whole genome shotgun (WGS) entry which is preliminary data.</text>
</comment>
<dbReference type="Gene3D" id="1.10.10.10">
    <property type="entry name" value="Winged helix-like DNA-binding domain superfamily/Winged helix DNA-binding domain"/>
    <property type="match status" value="1"/>
</dbReference>
<protein>
    <recommendedName>
        <fullName evidence="2">HTH marR-type domain-containing protein</fullName>
    </recommendedName>
</protein>
<evidence type="ECO:0000313" key="1">
    <source>
        <dbReference type="EMBL" id="GAH69791.1"/>
    </source>
</evidence>
<sequence>MKNYSSSDKDYDLWVLFNQVRDVLFKARQKELRPHGITSTQAAVLFVIQAIGNEVTATKISRWLLREHHSVSALLGRMEK</sequence>
<name>X1HHZ9_9ZZZZ</name>
<organism evidence="1">
    <name type="scientific">marine sediment metagenome</name>
    <dbReference type="NCBI Taxonomy" id="412755"/>
    <lineage>
        <taxon>unclassified sequences</taxon>
        <taxon>metagenomes</taxon>
        <taxon>ecological metagenomes</taxon>
    </lineage>
</organism>
<dbReference type="InterPro" id="IPR036388">
    <property type="entry name" value="WH-like_DNA-bd_sf"/>
</dbReference>
<feature type="non-terminal residue" evidence="1">
    <location>
        <position position="80"/>
    </location>
</feature>